<dbReference type="EMBL" id="BAABLV010000036">
    <property type="protein sequence ID" value="GAA4902921.1"/>
    <property type="molecule type" value="Genomic_DNA"/>
</dbReference>
<evidence type="ECO:0000256" key="4">
    <source>
        <dbReference type="ARBA" id="ARBA00023125"/>
    </source>
</evidence>
<keyword evidence="3" id="KW-0731">Sigma factor</keyword>
<gene>
    <name evidence="8" type="ORF">GCM10025789_22160</name>
</gene>
<evidence type="ECO:0000256" key="5">
    <source>
        <dbReference type="ARBA" id="ARBA00023163"/>
    </source>
</evidence>
<sequence length="154" mass="17496">MGAHREPGALPPGPPVDDEWHRAHDLLQDTLTQMFVKWDRVDLDREPDAYARTMMYHLFVSHRRRRSAQELVSDELPELIARDADAALRVDLARALSELGPSQRAVIVARYVDDMSVADVALLVGRSEAWVRQTASRTLSRRRTSPLLTPAFQE</sequence>
<dbReference type="InterPro" id="IPR013249">
    <property type="entry name" value="RNA_pol_sigma70_r4_t2"/>
</dbReference>
<proteinExistence type="inferred from homology"/>
<keyword evidence="5" id="KW-0804">Transcription</keyword>
<reference evidence="9" key="1">
    <citation type="journal article" date="2019" name="Int. J. Syst. Evol. Microbiol.">
        <title>The Global Catalogue of Microorganisms (GCM) 10K type strain sequencing project: providing services to taxonomists for standard genome sequencing and annotation.</title>
        <authorList>
            <consortium name="The Broad Institute Genomics Platform"/>
            <consortium name="The Broad Institute Genome Sequencing Center for Infectious Disease"/>
            <person name="Wu L."/>
            <person name="Ma J."/>
        </authorList>
    </citation>
    <scope>NUCLEOTIDE SEQUENCE [LARGE SCALE GENOMIC DNA]</scope>
    <source>
        <strain evidence="9">JCM 19125</strain>
    </source>
</reference>
<keyword evidence="2" id="KW-0805">Transcription regulation</keyword>
<dbReference type="InterPro" id="IPR039425">
    <property type="entry name" value="RNA_pol_sigma-70-like"/>
</dbReference>
<dbReference type="SUPFAM" id="SSF88659">
    <property type="entry name" value="Sigma3 and sigma4 domains of RNA polymerase sigma factors"/>
    <property type="match status" value="1"/>
</dbReference>
<dbReference type="NCBIfam" id="TIGR02937">
    <property type="entry name" value="sigma70-ECF"/>
    <property type="match status" value="1"/>
</dbReference>
<dbReference type="Pfam" id="PF04542">
    <property type="entry name" value="Sigma70_r2"/>
    <property type="match status" value="1"/>
</dbReference>
<name>A0ABP9FIS4_9ACTN</name>
<organism evidence="8 9">
    <name type="scientific">Tessaracoccus lubricantis</name>
    <dbReference type="NCBI Taxonomy" id="545543"/>
    <lineage>
        <taxon>Bacteria</taxon>
        <taxon>Bacillati</taxon>
        <taxon>Actinomycetota</taxon>
        <taxon>Actinomycetes</taxon>
        <taxon>Propionibacteriales</taxon>
        <taxon>Propionibacteriaceae</taxon>
        <taxon>Tessaracoccus</taxon>
    </lineage>
</organism>
<evidence type="ECO:0000313" key="8">
    <source>
        <dbReference type="EMBL" id="GAA4902921.1"/>
    </source>
</evidence>
<protein>
    <recommendedName>
        <fullName evidence="10">RNA polymerase sigma factor 70 region 4 type 2 domain-containing protein</fullName>
    </recommendedName>
</protein>
<keyword evidence="4" id="KW-0238">DNA-binding</keyword>
<feature type="domain" description="RNA polymerase sigma-70 region 2" evidence="6">
    <location>
        <begin position="20"/>
        <end position="67"/>
    </location>
</feature>
<accession>A0ABP9FIS4</accession>
<dbReference type="PANTHER" id="PTHR43133:SF50">
    <property type="entry name" value="ECF RNA POLYMERASE SIGMA FACTOR SIGM"/>
    <property type="match status" value="1"/>
</dbReference>
<evidence type="ECO:0000313" key="9">
    <source>
        <dbReference type="Proteomes" id="UP001501521"/>
    </source>
</evidence>
<keyword evidence="9" id="KW-1185">Reference proteome</keyword>
<dbReference type="Gene3D" id="1.10.1740.10">
    <property type="match status" value="1"/>
</dbReference>
<comment type="caution">
    <text evidence="8">The sequence shown here is derived from an EMBL/GenBank/DDBJ whole genome shotgun (WGS) entry which is preliminary data.</text>
</comment>
<evidence type="ECO:0000256" key="3">
    <source>
        <dbReference type="ARBA" id="ARBA00023082"/>
    </source>
</evidence>
<dbReference type="SUPFAM" id="SSF88946">
    <property type="entry name" value="Sigma2 domain of RNA polymerase sigma factors"/>
    <property type="match status" value="1"/>
</dbReference>
<evidence type="ECO:0000256" key="1">
    <source>
        <dbReference type="ARBA" id="ARBA00010641"/>
    </source>
</evidence>
<evidence type="ECO:0000259" key="7">
    <source>
        <dbReference type="Pfam" id="PF08281"/>
    </source>
</evidence>
<evidence type="ECO:0008006" key="10">
    <source>
        <dbReference type="Google" id="ProtNLM"/>
    </source>
</evidence>
<feature type="domain" description="RNA polymerase sigma factor 70 region 4 type 2" evidence="7">
    <location>
        <begin position="91"/>
        <end position="139"/>
    </location>
</feature>
<dbReference type="Pfam" id="PF08281">
    <property type="entry name" value="Sigma70_r4_2"/>
    <property type="match status" value="1"/>
</dbReference>
<comment type="similarity">
    <text evidence="1">Belongs to the sigma-70 factor family. ECF subfamily.</text>
</comment>
<dbReference type="Gene3D" id="1.10.10.10">
    <property type="entry name" value="Winged helix-like DNA-binding domain superfamily/Winged helix DNA-binding domain"/>
    <property type="match status" value="1"/>
</dbReference>
<evidence type="ECO:0000259" key="6">
    <source>
        <dbReference type="Pfam" id="PF04542"/>
    </source>
</evidence>
<dbReference type="PANTHER" id="PTHR43133">
    <property type="entry name" value="RNA POLYMERASE ECF-TYPE SIGMA FACTO"/>
    <property type="match status" value="1"/>
</dbReference>
<dbReference type="InterPro" id="IPR007627">
    <property type="entry name" value="RNA_pol_sigma70_r2"/>
</dbReference>
<evidence type="ECO:0000256" key="2">
    <source>
        <dbReference type="ARBA" id="ARBA00023015"/>
    </source>
</evidence>
<dbReference type="InterPro" id="IPR013324">
    <property type="entry name" value="RNA_pol_sigma_r3/r4-like"/>
</dbReference>
<dbReference type="InterPro" id="IPR013325">
    <property type="entry name" value="RNA_pol_sigma_r2"/>
</dbReference>
<dbReference type="InterPro" id="IPR036388">
    <property type="entry name" value="WH-like_DNA-bd_sf"/>
</dbReference>
<dbReference type="Proteomes" id="UP001501521">
    <property type="component" value="Unassembled WGS sequence"/>
</dbReference>
<dbReference type="InterPro" id="IPR014284">
    <property type="entry name" value="RNA_pol_sigma-70_dom"/>
</dbReference>
<dbReference type="RefSeq" id="WP_345582825.1">
    <property type="nucleotide sequence ID" value="NZ_BAABLV010000036.1"/>
</dbReference>